<sequence length="289" mass="31513">MVPTYDSELLRTFVAVADAGAFGKAGARLHLTQSTISQQMKRLEEQVQQPLFAPKGRCRVLTESGELLLGYARRILELHESAAIAMKRGAVSEVVRVGVVQDFAGTRFPQALRTFARRHPMVRVEARVAGSRELSELVDEGVLDIAILFDEPRTRRGTAIRRTNLAWLASRDFVPPKPGEPWPLLLDEGPCSFRDRAIGALDERRIPWRVVYTSPSLAGIQAAAQAGIGVSVRIAEDTINGLRILGRREGLPPLGGAVLKLIARAETLSRPAEELAASLRTSSALRAVG</sequence>
<evidence type="ECO:0000256" key="2">
    <source>
        <dbReference type="ARBA" id="ARBA00023015"/>
    </source>
</evidence>
<proteinExistence type="inferred from homology"/>
<protein>
    <submittedName>
        <fullName evidence="6">LysR substrate-binding domain-containing protein</fullName>
    </submittedName>
</protein>
<comment type="similarity">
    <text evidence="1">Belongs to the LysR transcriptional regulatory family.</text>
</comment>
<feature type="domain" description="HTH lysR-type" evidence="5">
    <location>
        <begin position="5"/>
        <end position="62"/>
    </location>
</feature>
<dbReference type="InterPro" id="IPR000847">
    <property type="entry name" value="LysR_HTH_N"/>
</dbReference>
<evidence type="ECO:0000256" key="3">
    <source>
        <dbReference type="ARBA" id="ARBA00023125"/>
    </source>
</evidence>
<dbReference type="Pfam" id="PF03466">
    <property type="entry name" value="LysR_substrate"/>
    <property type="match status" value="1"/>
</dbReference>
<dbReference type="InterPro" id="IPR036388">
    <property type="entry name" value="WH-like_DNA-bd_sf"/>
</dbReference>
<keyword evidence="4" id="KW-0804">Transcription</keyword>
<dbReference type="EMBL" id="CP089984">
    <property type="protein sequence ID" value="WXB14338.1"/>
    <property type="molecule type" value="Genomic_DNA"/>
</dbReference>
<name>A0ABZ2LWV9_9BACT</name>
<dbReference type="SUPFAM" id="SSF46785">
    <property type="entry name" value="Winged helix' DNA-binding domain"/>
    <property type="match status" value="1"/>
</dbReference>
<dbReference type="SUPFAM" id="SSF53850">
    <property type="entry name" value="Periplasmic binding protein-like II"/>
    <property type="match status" value="1"/>
</dbReference>
<dbReference type="Gene3D" id="3.40.190.10">
    <property type="entry name" value="Periplasmic binding protein-like II"/>
    <property type="match status" value="2"/>
</dbReference>
<dbReference type="Proteomes" id="UP001370348">
    <property type="component" value="Chromosome"/>
</dbReference>
<dbReference type="Pfam" id="PF00126">
    <property type="entry name" value="HTH_1"/>
    <property type="match status" value="1"/>
</dbReference>
<organism evidence="6 7">
    <name type="scientific">Pendulispora albinea</name>
    <dbReference type="NCBI Taxonomy" id="2741071"/>
    <lineage>
        <taxon>Bacteria</taxon>
        <taxon>Pseudomonadati</taxon>
        <taxon>Myxococcota</taxon>
        <taxon>Myxococcia</taxon>
        <taxon>Myxococcales</taxon>
        <taxon>Sorangiineae</taxon>
        <taxon>Pendulisporaceae</taxon>
        <taxon>Pendulispora</taxon>
    </lineage>
</organism>
<accession>A0ABZ2LWV9</accession>
<dbReference type="PRINTS" id="PR00039">
    <property type="entry name" value="HTHLYSR"/>
</dbReference>
<evidence type="ECO:0000256" key="4">
    <source>
        <dbReference type="ARBA" id="ARBA00023163"/>
    </source>
</evidence>
<dbReference type="InterPro" id="IPR050176">
    <property type="entry name" value="LTTR"/>
</dbReference>
<evidence type="ECO:0000313" key="6">
    <source>
        <dbReference type="EMBL" id="WXB14338.1"/>
    </source>
</evidence>
<reference evidence="6 7" key="1">
    <citation type="submission" date="2021-12" db="EMBL/GenBank/DDBJ databases">
        <title>Discovery of the Pendulisporaceae a myxobacterial family with distinct sporulation behavior and unique specialized metabolism.</title>
        <authorList>
            <person name="Garcia R."/>
            <person name="Popoff A."/>
            <person name="Bader C.D."/>
            <person name="Loehr J."/>
            <person name="Walesch S."/>
            <person name="Walt C."/>
            <person name="Boldt J."/>
            <person name="Bunk B."/>
            <person name="Haeckl F.J.F.P.J."/>
            <person name="Gunesch A.P."/>
            <person name="Birkelbach J."/>
            <person name="Nuebel U."/>
            <person name="Pietschmann T."/>
            <person name="Bach T."/>
            <person name="Mueller R."/>
        </authorList>
    </citation>
    <scope>NUCLEOTIDE SEQUENCE [LARGE SCALE GENOMIC DNA]</scope>
    <source>
        <strain evidence="6 7">MSr11954</strain>
    </source>
</reference>
<keyword evidence="7" id="KW-1185">Reference proteome</keyword>
<dbReference type="InterPro" id="IPR005119">
    <property type="entry name" value="LysR_subst-bd"/>
</dbReference>
<evidence type="ECO:0000256" key="1">
    <source>
        <dbReference type="ARBA" id="ARBA00009437"/>
    </source>
</evidence>
<dbReference type="PROSITE" id="PS50931">
    <property type="entry name" value="HTH_LYSR"/>
    <property type="match status" value="1"/>
</dbReference>
<keyword evidence="2" id="KW-0805">Transcription regulation</keyword>
<dbReference type="PANTHER" id="PTHR30579:SF7">
    <property type="entry name" value="HTH-TYPE TRANSCRIPTIONAL REGULATOR LRHA-RELATED"/>
    <property type="match status" value="1"/>
</dbReference>
<dbReference type="Gene3D" id="1.10.10.10">
    <property type="entry name" value="Winged helix-like DNA-binding domain superfamily/Winged helix DNA-binding domain"/>
    <property type="match status" value="1"/>
</dbReference>
<evidence type="ECO:0000313" key="7">
    <source>
        <dbReference type="Proteomes" id="UP001370348"/>
    </source>
</evidence>
<dbReference type="InterPro" id="IPR036390">
    <property type="entry name" value="WH_DNA-bd_sf"/>
</dbReference>
<keyword evidence="3" id="KW-0238">DNA-binding</keyword>
<dbReference type="RefSeq" id="WP_394823958.1">
    <property type="nucleotide sequence ID" value="NZ_CP089984.1"/>
</dbReference>
<gene>
    <name evidence="6" type="ORF">LZC94_41750</name>
</gene>
<dbReference type="PANTHER" id="PTHR30579">
    <property type="entry name" value="TRANSCRIPTIONAL REGULATOR"/>
    <property type="match status" value="1"/>
</dbReference>
<evidence type="ECO:0000259" key="5">
    <source>
        <dbReference type="PROSITE" id="PS50931"/>
    </source>
</evidence>